<dbReference type="InterPro" id="IPR036165">
    <property type="entry name" value="YefM-like_sf"/>
</dbReference>
<dbReference type="EMBL" id="AP024956">
    <property type="protein sequence ID" value="BCZ81847.1"/>
    <property type="molecule type" value="Genomic_DNA"/>
</dbReference>
<gene>
    <name evidence="2" type="ORF">PTKU64_55220</name>
</gene>
<dbReference type="RefSeq" id="WP_229514132.1">
    <property type="nucleotide sequence ID" value="NZ_AP024956.1"/>
</dbReference>
<evidence type="ECO:0000313" key="3">
    <source>
        <dbReference type="Proteomes" id="UP001319874"/>
    </source>
</evidence>
<protein>
    <recommendedName>
        <fullName evidence="4">Antitoxin</fullName>
    </recommendedName>
</protein>
<sequence>MTKRSMFSVAHLRTHTNELIDAVYGSGSPLYITDEGLSKVVVLDIPSFQLLEQAVVLLRDIADSEQDDHPANRTNIKAFLKQLDAESKDA</sequence>
<evidence type="ECO:0000256" key="1">
    <source>
        <dbReference type="ARBA" id="ARBA00009981"/>
    </source>
</evidence>
<evidence type="ECO:0008006" key="4">
    <source>
        <dbReference type="Google" id="ProtNLM"/>
    </source>
</evidence>
<proteinExistence type="inferred from homology"/>
<organism evidence="2 3">
    <name type="scientific">Paraburkholderia terrae</name>
    <dbReference type="NCBI Taxonomy" id="311230"/>
    <lineage>
        <taxon>Bacteria</taxon>
        <taxon>Pseudomonadati</taxon>
        <taxon>Pseudomonadota</taxon>
        <taxon>Betaproteobacteria</taxon>
        <taxon>Burkholderiales</taxon>
        <taxon>Burkholderiaceae</taxon>
        <taxon>Paraburkholderia</taxon>
    </lineage>
</organism>
<reference evidence="2 3" key="1">
    <citation type="journal article" date="2022" name="Front. Microbiol.">
        <title>Identification and characterization of a novel class of self-sufficient cytochrome P450 hydroxylase involved in cyclohexanecarboxylate degradation in Paraburkholderia terrae strain KU-64.</title>
        <authorList>
            <person name="Yamamoto T."/>
            <person name="Hasegawa Y."/>
            <person name="Iwaki H."/>
        </authorList>
    </citation>
    <scope>NUCLEOTIDE SEQUENCE [LARGE SCALE GENOMIC DNA]</scope>
    <source>
        <strain evidence="2 3">KU-64</strain>
    </source>
</reference>
<comment type="similarity">
    <text evidence="1">Belongs to the phD/YefM antitoxin family.</text>
</comment>
<accession>A0ABM7U415</accession>
<keyword evidence="3" id="KW-1185">Reference proteome</keyword>
<dbReference type="Proteomes" id="UP001319874">
    <property type="component" value="Chromosome 2"/>
</dbReference>
<name>A0ABM7U415_9BURK</name>
<dbReference type="SUPFAM" id="SSF143120">
    <property type="entry name" value="YefM-like"/>
    <property type="match status" value="1"/>
</dbReference>
<evidence type="ECO:0000313" key="2">
    <source>
        <dbReference type="EMBL" id="BCZ81847.1"/>
    </source>
</evidence>